<dbReference type="Gene3D" id="3.90.550.10">
    <property type="entry name" value="Spore Coat Polysaccharide Biosynthesis Protein SpsA, Chain A"/>
    <property type="match status" value="1"/>
</dbReference>
<dbReference type="PANTHER" id="PTHR22916">
    <property type="entry name" value="GLYCOSYLTRANSFERASE"/>
    <property type="match status" value="1"/>
</dbReference>
<dbReference type="EMBL" id="CP002116">
    <property type="protein sequence ID" value="ADK79848.1"/>
    <property type="molecule type" value="Genomic_DNA"/>
</dbReference>
<dbReference type="CDD" id="cd00761">
    <property type="entry name" value="Glyco_tranf_GTA_type"/>
    <property type="match status" value="1"/>
</dbReference>
<dbReference type="InterPro" id="IPR001173">
    <property type="entry name" value="Glyco_trans_2-like"/>
</dbReference>
<accession>E1RBW8</accession>
<dbReference type="SUPFAM" id="SSF53448">
    <property type="entry name" value="Nucleotide-diphospho-sugar transferases"/>
    <property type="match status" value="1"/>
</dbReference>
<feature type="domain" description="Glycosyltransferase 2-like" evidence="1">
    <location>
        <begin position="7"/>
        <end position="165"/>
    </location>
</feature>
<dbReference type="AlphaFoldDB" id="E1RBW8"/>
<sequence length="254" mass="28374">MEDDLVSIITPLYNAEEFIAATARSVLAQSYEAYEWIVVDDGSGDDSVASLQKAVGDNEKVKIIKLPANKGPIAARNAGFEAARGRFIAFIDADDLWLPEKLELQVAAMKRSGAPLSCTGYKKITREGSLTTGITIPIPEYGSYRRLLHSDHICASSAMFDRSITGDIRQSHQAPVGRDDYHFFLSIVKAHGFVYGLKRDLVRFRVFSESLTGNKWKSAGLQWQLYRRTYGFSIFSSMEKFCVYAVKGFAKYLL</sequence>
<organism evidence="2 3">
    <name type="scientific">Sediminispirochaeta smaragdinae (strain DSM 11293 / JCM 15392 / SEBR 4228)</name>
    <name type="common">Spirochaeta smaragdinae</name>
    <dbReference type="NCBI Taxonomy" id="573413"/>
    <lineage>
        <taxon>Bacteria</taxon>
        <taxon>Pseudomonadati</taxon>
        <taxon>Spirochaetota</taxon>
        <taxon>Spirochaetia</taxon>
        <taxon>Spirochaetales</taxon>
        <taxon>Spirochaetaceae</taxon>
        <taxon>Sediminispirochaeta</taxon>
    </lineage>
</organism>
<name>E1RBW8_SEDSS</name>
<keyword evidence="3" id="KW-1185">Reference proteome</keyword>
<dbReference type="Pfam" id="PF00535">
    <property type="entry name" value="Glycos_transf_2"/>
    <property type="match status" value="1"/>
</dbReference>
<dbReference type="Proteomes" id="UP000002318">
    <property type="component" value="Chromosome"/>
</dbReference>
<protein>
    <submittedName>
        <fullName evidence="2">Glycosyl transferase family 2</fullName>
    </submittedName>
</protein>
<gene>
    <name evidence="2" type="ordered locus">Spirs_0713</name>
</gene>
<dbReference type="eggNOG" id="COG0463">
    <property type="taxonomic scope" value="Bacteria"/>
</dbReference>
<reference evidence="2 3" key="1">
    <citation type="journal article" date="2010" name="Stand. Genomic Sci.">
        <title>Complete genome sequence of Spirochaeta smaragdinae type strain (SEBR 4228).</title>
        <authorList>
            <person name="Mavromatis K."/>
            <person name="Yasawong M."/>
            <person name="Chertkov O."/>
            <person name="Lapidus A."/>
            <person name="Lucas S."/>
            <person name="Nolan M."/>
            <person name="Del Rio T.G."/>
            <person name="Tice H."/>
            <person name="Cheng J.F."/>
            <person name="Pitluck S."/>
            <person name="Liolios K."/>
            <person name="Ivanova N."/>
            <person name="Tapia R."/>
            <person name="Han C."/>
            <person name="Bruce D."/>
            <person name="Goodwin L."/>
            <person name="Pati A."/>
            <person name="Chen A."/>
            <person name="Palaniappan K."/>
            <person name="Land M."/>
            <person name="Hauser L."/>
            <person name="Chang Y.J."/>
            <person name="Jeffries C.D."/>
            <person name="Detter J.C."/>
            <person name="Rohde M."/>
            <person name="Brambilla E."/>
            <person name="Spring S."/>
            <person name="Goker M."/>
            <person name="Sikorski J."/>
            <person name="Woyke T."/>
            <person name="Bristow J."/>
            <person name="Eisen J.A."/>
            <person name="Markowitz V."/>
            <person name="Hugenholtz P."/>
            <person name="Klenk H.P."/>
            <person name="Kyrpides N.C."/>
        </authorList>
    </citation>
    <scope>NUCLEOTIDE SEQUENCE [LARGE SCALE GENOMIC DNA]</scope>
    <source>
        <strain evidence="3">DSM 11293 / JCM 15392 / SEBR 4228</strain>
    </source>
</reference>
<dbReference type="KEGG" id="ssm:Spirs_0713"/>
<evidence type="ECO:0000313" key="3">
    <source>
        <dbReference type="Proteomes" id="UP000002318"/>
    </source>
</evidence>
<evidence type="ECO:0000259" key="1">
    <source>
        <dbReference type="Pfam" id="PF00535"/>
    </source>
</evidence>
<dbReference type="CAZy" id="GT2">
    <property type="family name" value="Glycosyltransferase Family 2"/>
</dbReference>
<dbReference type="STRING" id="573413.Spirs_0713"/>
<proteinExistence type="predicted"/>
<dbReference type="HOGENOM" id="CLU_025996_0_3_12"/>
<dbReference type="RefSeq" id="WP_013253312.1">
    <property type="nucleotide sequence ID" value="NC_014364.1"/>
</dbReference>
<dbReference type="OrthoDB" id="305760at2"/>
<dbReference type="GO" id="GO:0016758">
    <property type="term" value="F:hexosyltransferase activity"/>
    <property type="evidence" value="ECO:0007669"/>
    <property type="project" value="UniProtKB-ARBA"/>
</dbReference>
<dbReference type="PANTHER" id="PTHR22916:SF3">
    <property type="entry name" value="UDP-GLCNAC:BETAGAL BETA-1,3-N-ACETYLGLUCOSAMINYLTRANSFERASE-LIKE PROTEIN 1"/>
    <property type="match status" value="1"/>
</dbReference>
<dbReference type="InterPro" id="IPR029044">
    <property type="entry name" value="Nucleotide-diphossugar_trans"/>
</dbReference>
<keyword evidence="2" id="KW-0808">Transferase</keyword>
<evidence type="ECO:0000313" key="2">
    <source>
        <dbReference type="EMBL" id="ADK79848.1"/>
    </source>
</evidence>